<dbReference type="EMBL" id="JABFTP020000185">
    <property type="protein sequence ID" value="KAL3287805.1"/>
    <property type="molecule type" value="Genomic_DNA"/>
</dbReference>
<name>A0ABD2PA93_9CUCU</name>
<organism evidence="2 3">
    <name type="scientific">Cryptolaemus montrouzieri</name>
    <dbReference type="NCBI Taxonomy" id="559131"/>
    <lineage>
        <taxon>Eukaryota</taxon>
        <taxon>Metazoa</taxon>
        <taxon>Ecdysozoa</taxon>
        <taxon>Arthropoda</taxon>
        <taxon>Hexapoda</taxon>
        <taxon>Insecta</taxon>
        <taxon>Pterygota</taxon>
        <taxon>Neoptera</taxon>
        <taxon>Endopterygota</taxon>
        <taxon>Coleoptera</taxon>
        <taxon>Polyphaga</taxon>
        <taxon>Cucujiformia</taxon>
        <taxon>Coccinelloidea</taxon>
        <taxon>Coccinellidae</taxon>
        <taxon>Scymninae</taxon>
        <taxon>Scymnini</taxon>
        <taxon>Cryptolaemus</taxon>
    </lineage>
</organism>
<reference evidence="2 3" key="1">
    <citation type="journal article" date="2021" name="BMC Biol.">
        <title>Horizontally acquired antibacterial genes associated with adaptive radiation of ladybird beetles.</title>
        <authorList>
            <person name="Li H.S."/>
            <person name="Tang X.F."/>
            <person name="Huang Y.H."/>
            <person name="Xu Z.Y."/>
            <person name="Chen M.L."/>
            <person name="Du X.Y."/>
            <person name="Qiu B.Y."/>
            <person name="Chen P.T."/>
            <person name="Zhang W."/>
            <person name="Slipinski A."/>
            <person name="Escalona H.E."/>
            <person name="Waterhouse R.M."/>
            <person name="Zwick A."/>
            <person name="Pang H."/>
        </authorList>
    </citation>
    <scope>NUCLEOTIDE SEQUENCE [LARGE SCALE GENOMIC DNA]</scope>
    <source>
        <strain evidence="2">SYSU2018</strain>
    </source>
</reference>
<evidence type="ECO:0000256" key="1">
    <source>
        <dbReference type="SAM" id="MobiDB-lite"/>
    </source>
</evidence>
<evidence type="ECO:0000313" key="3">
    <source>
        <dbReference type="Proteomes" id="UP001516400"/>
    </source>
</evidence>
<feature type="region of interest" description="Disordered" evidence="1">
    <location>
        <begin position="190"/>
        <end position="224"/>
    </location>
</feature>
<keyword evidence="3" id="KW-1185">Reference proteome</keyword>
<proteinExistence type="predicted"/>
<dbReference type="Proteomes" id="UP001516400">
    <property type="component" value="Unassembled WGS sequence"/>
</dbReference>
<feature type="compositionally biased region" description="Basic and acidic residues" evidence="1">
    <location>
        <begin position="190"/>
        <end position="202"/>
    </location>
</feature>
<accession>A0ABD2PA93</accession>
<protein>
    <submittedName>
        <fullName evidence="2">Uncharacterized protein</fullName>
    </submittedName>
</protein>
<sequence>MFDDSCDEQLFLCSQALEEKFADPKKVGAVEQYKILQTNNCNMQRLNVGTSNYKSSDHEKVIQNDRKNETKPEIQGISNFDNDNVQFRSIDDSFDSVLKEFEDEDLDILTQSNNNNTVPEKYQSNSLNSSFKRTVSDANVQYVPRKIEIEKPRFIFHRTHSFESAVTSKQDDLPQCLKDEIERKRKEALGRLKEKKEKEKKIQQTQAINDSYSNISPMKCSPDEIEQKRLQAKAIRDAKQRGIMEKNRLEALKRLEINRLKRQGKIK</sequence>
<evidence type="ECO:0000313" key="2">
    <source>
        <dbReference type="EMBL" id="KAL3287805.1"/>
    </source>
</evidence>
<dbReference type="AlphaFoldDB" id="A0ABD2PA93"/>
<feature type="compositionally biased region" description="Polar residues" evidence="1">
    <location>
        <begin position="203"/>
        <end position="216"/>
    </location>
</feature>
<comment type="caution">
    <text evidence="2">The sequence shown here is derived from an EMBL/GenBank/DDBJ whole genome shotgun (WGS) entry which is preliminary data.</text>
</comment>
<gene>
    <name evidence="2" type="ORF">HHI36_002267</name>
</gene>